<dbReference type="EMBL" id="JAUKUA010000004">
    <property type="protein sequence ID" value="KAK0714724.1"/>
    <property type="molecule type" value="Genomic_DNA"/>
</dbReference>
<feature type="domain" description="Heterokaryon incompatibility" evidence="1">
    <location>
        <begin position="1"/>
        <end position="72"/>
    </location>
</feature>
<comment type="caution">
    <text evidence="2">The sequence shown here is derived from an EMBL/GenBank/DDBJ whole genome shotgun (WGS) entry which is preliminary data.</text>
</comment>
<dbReference type="PANTHER" id="PTHR33112">
    <property type="entry name" value="DOMAIN PROTEIN, PUTATIVE-RELATED"/>
    <property type="match status" value="1"/>
</dbReference>
<keyword evidence="3" id="KW-1185">Reference proteome</keyword>
<dbReference type="Pfam" id="PF06985">
    <property type="entry name" value="HET"/>
    <property type="match status" value="1"/>
</dbReference>
<dbReference type="PANTHER" id="PTHR33112:SF12">
    <property type="entry name" value="HETEROKARYON INCOMPATIBILITY DOMAIN-CONTAINING PROTEIN"/>
    <property type="match status" value="1"/>
</dbReference>
<reference evidence="2" key="1">
    <citation type="submission" date="2023-06" db="EMBL/GenBank/DDBJ databases">
        <title>Genome-scale phylogeny and comparative genomics of the fungal order Sordariales.</title>
        <authorList>
            <consortium name="Lawrence Berkeley National Laboratory"/>
            <person name="Hensen N."/>
            <person name="Bonometti L."/>
            <person name="Westerberg I."/>
            <person name="Brannstrom I.O."/>
            <person name="Guillou S."/>
            <person name="Cros-Aarteil S."/>
            <person name="Calhoun S."/>
            <person name="Haridas S."/>
            <person name="Kuo A."/>
            <person name="Mondo S."/>
            <person name="Pangilinan J."/>
            <person name="Riley R."/>
            <person name="Labutti K."/>
            <person name="Andreopoulos B."/>
            <person name="Lipzen A."/>
            <person name="Chen C."/>
            <person name="Yanf M."/>
            <person name="Daum C."/>
            <person name="Ng V."/>
            <person name="Clum A."/>
            <person name="Steindorff A."/>
            <person name="Ohm R."/>
            <person name="Martin F."/>
            <person name="Silar P."/>
            <person name="Natvig D."/>
            <person name="Lalanne C."/>
            <person name="Gautier V."/>
            <person name="Ament-Velasquez S.L."/>
            <person name="Kruys A."/>
            <person name="Hutchinson M.I."/>
            <person name="Powell A.J."/>
            <person name="Barry K."/>
            <person name="Miller A.N."/>
            <person name="Grigoriev I.V."/>
            <person name="Debuchy R."/>
            <person name="Gladieux P."/>
            <person name="Thoren M.H."/>
            <person name="Johannesson H."/>
        </authorList>
    </citation>
    <scope>NUCLEOTIDE SEQUENCE</scope>
    <source>
        <strain evidence="2">SMH4607-1</strain>
    </source>
</reference>
<proteinExistence type="predicted"/>
<dbReference type="AlphaFoldDB" id="A0AA40DSN7"/>
<evidence type="ECO:0000259" key="1">
    <source>
        <dbReference type="Pfam" id="PF06985"/>
    </source>
</evidence>
<protein>
    <recommendedName>
        <fullName evidence="1">Heterokaryon incompatibility domain-containing protein</fullName>
    </recommendedName>
</protein>
<sequence>MDQIYEKAKLTIVAASGHDANAGLLGVRIGSREGNQLFSRQVLPGLLLGAYFGPNHLLSGSVYETRAWIFQEHVLSRRILYFVDKKNFFRCRQAEWLETCHDHHELGISRINPLTEFALMNYPLHDWANMLSYYTRRALTNQEDALRAVFRIMRRLTEKLGYPMMQGSPTGAFDAFLLFSGRNLRRRGWVSELLVGWLGVARSKSRWTCNA</sequence>
<evidence type="ECO:0000313" key="2">
    <source>
        <dbReference type="EMBL" id="KAK0714724.1"/>
    </source>
</evidence>
<gene>
    <name evidence="2" type="ORF">B0H67DRAFT_220872</name>
</gene>
<accession>A0AA40DSN7</accession>
<organism evidence="2 3">
    <name type="scientific">Lasiosphaeris hirsuta</name>
    <dbReference type="NCBI Taxonomy" id="260670"/>
    <lineage>
        <taxon>Eukaryota</taxon>
        <taxon>Fungi</taxon>
        <taxon>Dikarya</taxon>
        <taxon>Ascomycota</taxon>
        <taxon>Pezizomycotina</taxon>
        <taxon>Sordariomycetes</taxon>
        <taxon>Sordariomycetidae</taxon>
        <taxon>Sordariales</taxon>
        <taxon>Lasiosphaeriaceae</taxon>
        <taxon>Lasiosphaeris</taxon>
    </lineage>
</organism>
<dbReference type="InterPro" id="IPR010730">
    <property type="entry name" value="HET"/>
</dbReference>
<evidence type="ECO:0000313" key="3">
    <source>
        <dbReference type="Proteomes" id="UP001172102"/>
    </source>
</evidence>
<name>A0AA40DSN7_9PEZI</name>
<dbReference type="Proteomes" id="UP001172102">
    <property type="component" value="Unassembled WGS sequence"/>
</dbReference>